<dbReference type="PROSITE" id="PS50213">
    <property type="entry name" value="FAS1"/>
    <property type="match status" value="1"/>
</dbReference>
<dbReference type="InterPro" id="IPR000782">
    <property type="entry name" value="FAS1_domain"/>
</dbReference>
<feature type="signal peptide" evidence="2">
    <location>
        <begin position="1"/>
        <end position="20"/>
    </location>
</feature>
<dbReference type="OrthoDB" id="1119934at2"/>
<protein>
    <submittedName>
        <fullName evidence="4">Fasciclin domain-containing protein</fullName>
    </submittedName>
</protein>
<dbReference type="EMBL" id="VFRQ01000006">
    <property type="protein sequence ID" value="TPE43640.1"/>
    <property type="molecule type" value="Genomic_DNA"/>
</dbReference>
<name>A0A501W5R0_9BACT</name>
<reference evidence="4 5" key="1">
    <citation type="submission" date="2019-06" db="EMBL/GenBank/DDBJ databases">
        <title>A novel bacterium of genus Pontibacter, isolated from marine sediment.</title>
        <authorList>
            <person name="Huang H."/>
            <person name="Mo K."/>
            <person name="Hu Y."/>
        </authorList>
    </citation>
    <scope>NUCLEOTIDE SEQUENCE [LARGE SCALE GENOMIC DNA]</scope>
    <source>
        <strain evidence="4 5">HB172049</strain>
    </source>
</reference>
<dbReference type="SMART" id="SM00554">
    <property type="entry name" value="FAS1"/>
    <property type="match status" value="1"/>
</dbReference>
<evidence type="ECO:0000256" key="2">
    <source>
        <dbReference type="SAM" id="SignalP"/>
    </source>
</evidence>
<keyword evidence="2" id="KW-0732">Signal</keyword>
<evidence type="ECO:0000259" key="3">
    <source>
        <dbReference type="PROSITE" id="PS50213"/>
    </source>
</evidence>
<accession>A0A501W5R0</accession>
<comment type="caution">
    <text evidence="4">The sequence shown here is derived from an EMBL/GenBank/DDBJ whole genome shotgun (WGS) entry which is preliminary data.</text>
</comment>
<feature type="domain" description="FAS1" evidence="3">
    <location>
        <begin position="64"/>
        <end position="198"/>
    </location>
</feature>
<sequence>MNANILCLLILLTLFGCASSADLEEPAAVDADNTQSSAVRTTESEEAATPDFGNMFPEVESTEKYNILALIRLDPNLSTFVMLVEQAGMEDAFAQDSALTVFAPLNTAFLDWPPDSLHTLMREENKAQLIRLVQLHVVSTKTAAASLNQQQHLETSGGAYVAIQKSQQDAPVKIAEATLVKPDVPAANGTLHIIDRVLKPLEDEPTPLEQP</sequence>
<dbReference type="Pfam" id="PF02469">
    <property type="entry name" value="Fasciclin"/>
    <property type="match status" value="1"/>
</dbReference>
<dbReference type="PANTHER" id="PTHR10900">
    <property type="entry name" value="PERIOSTIN-RELATED"/>
    <property type="match status" value="1"/>
</dbReference>
<feature type="region of interest" description="Disordered" evidence="1">
    <location>
        <begin position="28"/>
        <end position="47"/>
    </location>
</feature>
<dbReference type="Proteomes" id="UP000316727">
    <property type="component" value="Unassembled WGS sequence"/>
</dbReference>
<proteinExistence type="predicted"/>
<dbReference type="FunFam" id="2.30.180.10:FF:000032">
    <property type="entry name" value="Fasciclin domain-containing protein, putative"/>
    <property type="match status" value="1"/>
</dbReference>
<evidence type="ECO:0000313" key="4">
    <source>
        <dbReference type="EMBL" id="TPE43640.1"/>
    </source>
</evidence>
<dbReference type="InterPro" id="IPR050904">
    <property type="entry name" value="Adhesion/Biosynth-related"/>
</dbReference>
<dbReference type="AlphaFoldDB" id="A0A501W5R0"/>
<dbReference type="SUPFAM" id="SSF82153">
    <property type="entry name" value="FAS1 domain"/>
    <property type="match status" value="1"/>
</dbReference>
<evidence type="ECO:0000313" key="5">
    <source>
        <dbReference type="Proteomes" id="UP000316727"/>
    </source>
</evidence>
<evidence type="ECO:0000256" key="1">
    <source>
        <dbReference type="SAM" id="MobiDB-lite"/>
    </source>
</evidence>
<dbReference type="RefSeq" id="WP_140621943.1">
    <property type="nucleotide sequence ID" value="NZ_VFRQ01000006.1"/>
</dbReference>
<keyword evidence="5" id="KW-1185">Reference proteome</keyword>
<gene>
    <name evidence="4" type="ORF">FJM65_12875</name>
</gene>
<feature type="compositionally biased region" description="Polar residues" evidence="1">
    <location>
        <begin position="32"/>
        <end position="41"/>
    </location>
</feature>
<organism evidence="4 5">
    <name type="scientific">Pontibacter mangrovi</name>
    <dbReference type="NCBI Taxonomy" id="2589816"/>
    <lineage>
        <taxon>Bacteria</taxon>
        <taxon>Pseudomonadati</taxon>
        <taxon>Bacteroidota</taxon>
        <taxon>Cytophagia</taxon>
        <taxon>Cytophagales</taxon>
        <taxon>Hymenobacteraceae</taxon>
        <taxon>Pontibacter</taxon>
    </lineage>
</organism>
<dbReference type="Gene3D" id="2.30.180.10">
    <property type="entry name" value="FAS1 domain"/>
    <property type="match status" value="1"/>
</dbReference>
<dbReference type="InterPro" id="IPR036378">
    <property type="entry name" value="FAS1_dom_sf"/>
</dbReference>
<feature type="chain" id="PRO_5021464281" evidence="2">
    <location>
        <begin position="21"/>
        <end position="211"/>
    </location>
</feature>